<protein>
    <submittedName>
        <fullName evidence="1">IS630 family transposase</fullName>
    </submittedName>
</protein>
<evidence type="ECO:0000313" key="2">
    <source>
        <dbReference type="Proteomes" id="UP000678276"/>
    </source>
</evidence>
<gene>
    <name evidence="1" type="ORF">J6595_17515</name>
</gene>
<accession>A0ABS4BMI4</accession>
<proteinExistence type="predicted"/>
<keyword evidence="2" id="KW-1185">Reference proteome</keyword>
<feature type="non-terminal residue" evidence="1">
    <location>
        <position position="1"/>
    </location>
</feature>
<organism evidence="1 2">
    <name type="scientific">Jiella mangrovi</name>
    <dbReference type="NCBI Taxonomy" id="2821407"/>
    <lineage>
        <taxon>Bacteria</taxon>
        <taxon>Pseudomonadati</taxon>
        <taxon>Pseudomonadota</taxon>
        <taxon>Alphaproteobacteria</taxon>
        <taxon>Hyphomicrobiales</taxon>
        <taxon>Aurantimonadaceae</taxon>
        <taxon>Jiella</taxon>
    </lineage>
</organism>
<comment type="caution">
    <text evidence="1">The sequence shown here is derived from an EMBL/GenBank/DDBJ whole genome shotgun (WGS) entry which is preliminary data.</text>
</comment>
<dbReference type="EMBL" id="JAGJCF010000016">
    <property type="protein sequence ID" value="MBP0617389.1"/>
    <property type="molecule type" value="Genomic_DNA"/>
</dbReference>
<reference evidence="1 2" key="1">
    <citation type="submission" date="2021-04" db="EMBL/GenBank/DDBJ databases">
        <title>Whole genome sequence of Jiella sp. KSK16Y-1.</title>
        <authorList>
            <person name="Tuo L."/>
        </authorList>
    </citation>
    <scope>NUCLEOTIDE SEQUENCE [LARGE SCALE GENOMIC DNA]</scope>
    <source>
        <strain evidence="1 2">KSK16Y-1</strain>
    </source>
</reference>
<dbReference type="Proteomes" id="UP000678276">
    <property type="component" value="Unassembled WGS sequence"/>
</dbReference>
<sequence>AERTVDGLWDAVGAVLPLFKPDECANYFAAAGYEPD</sequence>
<name>A0ABS4BMI4_9HYPH</name>
<evidence type="ECO:0000313" key="1">
    <source>
        <dbReference type="EMBL" id="MBP0617389.1"/>
    </source>
</evidence>